<dbReference type="Gene3D" id="3.40.640.10">
    <property type="entry name" value="Type I PLP-dependent aspartate aminotransferase-like (Major domain)"/>
    <property type="match status" value="1"/>
</dbReference>
<dbReference type="GO" id="GO:0019346">
    <property type="term" value="P:transsulfuration"/>
    <property type="evidence" value="ECO:0007669"/>
    <property type="project" value="InterPro"/>
</dbReference>
<evidence type="ECO:0000256" key="9">
    <source>
        <dbReference type="SAM" id="MobiDB-lite"/>
    </source>
</evidence>
<dbReference type="GeneID" id="37018078"/>
<keyword evidence="11" id="KW-1185">Reference proteome</keyword>
<organism evidence="10 11">
    <name type="scientific">Meira miltonrushii</name>
    <dbReference type="NCBI Taxonomy" id="1280837"/>
    <lineage>
        <taxon>Eukaryota</taxon>
        <taxon>Fungi</taxon>
        <taxon>Dikarya</taxon>
        <taxon>Basidiomycota</taxon>
        <taxon>Ustilaginomycotina</taxon>
        <taxon>Exobasidiomycetes</taxon>
        <taxon>Exobasidiales</taxon>
        <taxon>Brachybasidiaceae</taxon>
        <taxon>Meira</taxon>
    </lineage>
</organism>
<gene>
    <name evidence="10" type="ORF">FA14DRAFT_11850</name>
</gene>
<dbReference type="FunFam" id="3.90.1150.10:FF:000063">
    <property type="entry name" value="Probable cystathionine gamma-synthase"/>
    <property type="match status" value="1"/>
</dbReference>
<dbReference type="EMBL" id="KZ819602">
    <property type="protein sequence ID" value="PWN37229.1"/>
    <property type="molecule type" value="Genomic_DNA"/>
</dbReference>
<dbReference type="RefSeq" id="XP_025357531.1">
    <property type="nucleotide sequence ID" value="XM_025496297.1"/>
</dbReference>
<keyword evidence="3" id="KW-0663">Pyridoxal phosphate</keyword>
<dbReference type="InterPro" id="IPR015424">
    <property type="entry name" value="PyrdxlP-dep_Trfase"/>
</dbReference>
<feature type="region of interest" description="Disordered" evidence="9">
    <location>
        <begin position="229"/>
        <end position="249"/>
    </location>
</feature>
<accession>A0A316VHW7</accession>
<evidence type="ECO:0000313" key="11">
    <source>
        <dbReference type="Proteomes" id="UP000245771"/>
    </source>
</evidence>
<evidence type="ECO:0000256" key="8">
    <source>
        <dbReference type="ARBA" id="ARBA00083849"/>
    </source>
</evidence>
<dbReference type="STRING" id="1280837.A0A316VHW7"/>
<dbReference type="PANTHER" id="PTHR42699">
    <property type="match status" value="1"/>
</dbReference>
<dbReference type="Proteomes" id="UP000245771">
    <property type="component" value="Unassembled WGS sequence"/>
</dbReference>
<dbReference type="OrthoDB" id="10047078at2759"/>
<dbReference type="InterPro" id="IPR015421">
    <property type="entry name" value="PyrdxlP-dep_Trfase_major"/>
</dbReference>
<comment type="catalytic activity">
    <reaction evidence="4">
        <text>O-succinyl-L-homoserine + L-cysteine = L,L-cystathionine + succinate + H(+)</text>
        <dbReference type="Rhea" id="RHEA:20397"/>
        <dbReference type="ChEBI" id="CHEBI:15378"/>
        <dbReference type="ChEBI" id="CHEBI:30031"/>
        <dbReference type="ChEBI" id="CHEBI:35235"/>
        <dbReference type="ChEBI" id="CHEBI:57661"/>
        <dbReference type="ChEBI" id="CHEBI:58161"/>
        <dbReference type="EC" id="2.5.1.48"/>
    </reaction>
</comment>
<reference evidence="10 11" key="1">
    <citation type="journal article" date="2018" name="Mol. Biol. Evol.">
        <title>Broad Genomic Sampling Reveals a Smut Pathogenic Ancestry of the Fungal Clade Ustilaginomycotina.</title>
        <authorList>
            <person name="Kijpornyongpan T."/>
            <person name="Mondo S.J."/>
            <person name="Barry K."/>
            <person name="Sandor L."/>
            <person name="Lee J."/>
            <person name="Lipzen A."/>
            <person name="Pangilinan J."/>
            <person name="LaButti K."/>
            <person name="Hainaut M."/>
            <person name="Henrissat B."/>
            <person name="Grigoriev I.V."/>
            <person name="Spatafora J.W."/>
            <person name="Aime M.C."/>
        </authorList>
    </citation>
    <scope>NUCLEOTIDE SEQUENCE [LARGE SCALE GENOMIC DNA]</scope>
    <source>
        <strain evidence="10 11">MCA 3882</strain>
    </source>
</reference>
<dbReference type="Gene3D" id="3.90.1150.10">
    <property type="entry name" value="Aspartate Aminotransferase, domain 1"/>
    <property type="match status" value="1"/>
</dbReference>
<evidence type="ECO:0000256" key="6">
    <source>
        <dbReference type="ARBA" id="ARBA00060510"/>
    </source>
</evidence>
<dbReference type="SUPFAM" id="SSF53383">
    <property type="entry name" value="PLP-dependent transferases"/>
    <property type="match status" value="1"/>
</dbReference>
<dbReference type="FunCoup" id="A0A316VHW7">
    <property type="interactions" value="107"/>
</dbReference>
<dbReference type="GO" id="GO:0030170">
    <property type="term" value="F:pyridoxal phosphate binding"/>
    <property type="evidence" value="ECO:0007669"/>
    <property type="project" value="InterPro"/>
</dbReference>
<dbReference type="AlphaFoldDB" id="A0A316VHW7"/>
<proteinExistence type="predicted"/>
<dbReference type="InterPro" id="IPR051750">
    <property type="entry name" value="Trans-sulfuration_enzymes"/>
</dbReference>
<dbReference type="Pfam" id="PF01053">
    <property type="entry name" value="Cys_Met_Meta_PP"/>
    <property type="match status" value="1"/>
</dbReference>
<evidence type="ECO:0000313" key="10">
    <source>
        <dbReference type="EMBL" id="PWN37229.1"/>
    </source>
</evidence>
<comment type="function">
    <text evidence="5">Catalyzes the formation of L-cystathionine from O-succinyl-L-homoserine (OSHS) and L-cysteine, via a gamma-replacement reaction. In the absence of thiol, catalyzes gamma-elimination to form 2-oxobutanoate, succinate and ammonia.</text>
</comment>
<dbReference type="FunFam" id="3.40.640.10:FF:000094">
    <property type="entry name" value="Probable cystathionine gamma-synthase"/>
    <property type="match status" value="1"/>
</dbReference>
<protein>
    <recommendedName>
        <fullName evidence="7">cystathionine gamma-synthase</fullName>
        <ecNumber evidence="7">2.5.1.48</ecNumber>
    </recommendedName>
    <alternativeName>
        <fullName evidence="8">O-succinylhomoserine (thiol)-lyase</fullName>
    </alternativeName>
</protein>
<name>A0A316VHW7_9BASI</name>
<sequence length="697" mass="76235">MPAATVATARPGVDFEVGTSIPPATPHAVSVSLPKWQDNVDYEEGRLSEVMQTGYPRFFIHRSIQKLASILLVRFGQRSAGTNGGNDVEPEACILVPSRKVARSCKAFMQDTYTKQQSESGSSGKYTILPLRSVQVCLSLPTSSTSTPPILSEDSAMAKLSSSSGSLSASANLDDCSSAQSKISIHIVLFPQSCFPIAKTFWQHTGDGISSRMAEVYLELLERREKVTGGDGVPSSAGGSAGNVVGSANGKGSEIKSDAAYMKQRSYARNRHYSRNNSAAGLHASAILSASSTPPTPMTEEPVDSNYLEERYGRNMATIEAPRAKRALRKRIAGVASNDVVEACESETTNGQSQSHSNPDVIERAKGTQLSEDDVYLYPTGMSAIFHAHQLALGLKQEKSICFGFPYLDTLKILQKWGPGCFFLGHGDVADLERLENLLKAGEKIAALFCEFPSNPLLRSPNLIKLRQFADEYDFLIVIDETVGNFINVEVMPYADIVVSSLTKLFTGEANGMGGSLVLNPKGRHYEELQELQDEEYEDNFFDPNAIFLERNSRDFVQRSRRIDVNAGVLVKMLNDAKEGTHAHVLKNVYHPTLQTRENYDQCKRSQGGYGGLFSLTFHTMRQAMAFYDALQCAKGPSLGTNFTLASPFVILAHYTELDWAAQFGVEAKLVRVSVGLEDKESLLQMFNYALQAASVV</sequence>
<comment type="cofactor">
    <cofactor evidence="1">
        <name>pyridoxal 5'-phosphate</name>
        <dbReference type="ChEBI" id="CHEBI:597326"/>
    </cofactor>
</comment>
<dbReference type="InterPro" id="IPR015422">
    <property type="entry name" value="PyrdxlP-dep_Trfase_small"/>
</dbReference>
<evidence type="ECO:0000256" key="7">
    <source>
        <dbReference type="ARBA" id="ARBA00066530"/>
    </source>
</evidence>
<feature type="compositionally biased region" description="Low complexity" evidence="9">
    <location>
        <begin position="233"/>
        <end position="249"/>
    </location>
</feature>
<evidence type="ECO:0000256" key="4">
    <source>
        <dbReference type="ARBA" id="ARBA00051441"/>
    </source>
</evidence>
<dbReference type="InParanoid" id="A0A316VHW7"/>
<dbReference type="EC" id="2.5.1.48" evidence="7"/>
<evidence type="ECO:0000256" key="2">
    <source>
        <dbReference type="ARBA" id="ARBA00022679"/>
    </source>
</evidence>
<comment type="pathway">
    <text evidence="6">Amino-acid biosynthesis; L-methionine biosynthesis via de novo pathway; L-cystathionine from O-succinyl-L-homoserine: step 1/1.</text>
</comment>
<dbReference type="InterPro" id="IPR000277">
    <property type="entry name" value="Cys/Met-Metab_PyrdxlP-dep_enz"/>
</dbReference>
<dbReference type="PANTHER" id="PTHR42699:SF1">
    <property type="entry name" value="CYSTATHIONINE GAMMA-SYNTHASE-RELATED"/>
    <property type="match status" value="1"/>
</dbReference>
<evidence type="ECO:0000256" key="1">
    <source>
        <dbReference type="ARBA" id="ARBA00001933"/>
    </source>
</evidence>
<evidence type="ECO:0000256" key="5">
    <source>
        <dbReference type="ARBA" id="ARBA00058439"/>
    </source>
</evidence>
<keyword evidence="2 10" id="KW-0808">Transferase</keyword>
<dbReference type="GO" id="GO:0003962">
    <property type="term" value="F:cystathionine gamma-synthase activity"/>
    <property type="evidence" value="ECO:0007669"/>
    <property type="project" value="UniProtKB-EC"/>
</dbReference>
<evidence type="ECO:0000256" key="3">
    <source>
        <dbReference type="ARBA" id="ARBA00022898"/>
    </source>
</evidence>